<organism evidence="2 3">
    <name type="scientific">Atlanticothrix silvestris CENA357</name>
    <dbReference type="NCBI Taxonomy" id="1725252"/>
    <lineage>
        <taxon>Bacteria</taxon>
        <taxon>Bacillati</taxon>
        <taxon>Cyanobacteriota</taxon>
        <taxon>Cyanophyceae</taxon>
        <taxon>Nostocales</taxon>
        <taxon>Nodulariaceae</taxon>
        <taxon>Atlanticothrix</taxon>
        <taxon>Atlanticothrix silvestris</taxon>
    </lineage>
</organism>
<dbReference type="Proteomes" id="UP000599391">
    <property type="component" value="Unassembled WGS sequence"/>
</dbReference>
<dbReference type="InterPro" id="IPR037523">
    <property type="entry name" value="VOC_core"/>
</dbReference>
<comment type="caution">
    <text evidence="2">The sequence shown here is derived from an EMBL/GenBank/DDBJ whole genome shotgun (WGS) entry which is preliminary data.</text>
</comment>
<feature type="domain" description="VOC" evidence="1">
    <location>
        <begin position="4"/>
        <end position="120"/>
    </location>
</feature>
<accession>A0A8J7H327</accession>
<proteinExistence type="predicted"/>
<dbReference type="Pfam" id="PF00903">
    <property type="entry name" value="Glyoxalase"/>
    <property type="match status" value="1"/>
</dbReference>
<dbReference type="InterPro" id="IPR029068">
    <property type="entry name" value="Glyas_Bleomycin-R_OHBP_Dase"/>
</dbReference>
<evidence type="ECO:0000259" key="1">
    <source>
        <dbReference type="PROSITE" id="PS51819"/>
    </source>
</evidence>
<dbReference type="Gene3D" id="3.10.180.10">
    <property type="entry name" value="2,3-Dihydroxybiphenyl 1,2-Dioxygenase, domain 1"/>
    <property type="match status" value="1"/>
</dbReference>
<dbReference type="EMBL" id="JAECZB010000002">
    <property type="protein sequence ID" value="MBH8551123.1"/>
    <property type="molecule type" value="Genomic_DNA"/>
</dbReference>
<sequence>MTITLNHTIVPAFDKEVSARFFAQIFGLKVEFPIGHFAAVHVNDKLTLDFADRDRFESHHYAFHVNDEEFDAIFARVKEAGLEYSSDPMHQDKGKINHRNGGRGFYFYDIDGHNLELLTRD</sequence>
<dbReference type="AlphaFoldDB" id="A0A8J7H327"/>
<evidence type="ECO:0000313" key="2">
    <source>
        <dbReference type="EMBL" id="MBH8551123.1"/>
    </source>
</evidence>
<dbReference type="InterPro" id="IPR004360">
    <property type="entry name" value="Glyas_Fos-R_dOase_dom"/>
</dbReference>
<dbReference type="SUPFAM" id="SSF54593">
    <property type="entry name" value="Glyoxalase/Bleomycin resistance protein/Dihydroxybiphenyl dioxygenase"/>
    <property type="match status" value="1"/>
</dbReference>
<keyword evidence="3" id="KW-1185">Reference proteome</keyword>
<name>A0A8J7H327_9CYAN</name>
<dbReference type="CDD" id="cd08351">
    <property type="entry name" value="ChaP_like"/>
    <property type="match status" value="1"/>
</dbReference>
<protein>
    <submittedName>
        <fullName evidence="2">VOC family protein</fullName>
    </submittedName>
</protein>
<evidence type="ECO:0000313" key="3">
    <source>
        <dbReference type="Proteomes" id="UP000599391"/>
    </source>
</evidence>
<dbReference type="PROSITE" id="PS51819">
    <property type="entry name" value="VOC"/>
    <property type="match status" value="1"/>
</dbReference>
<gene>
    <name evidence="2" type="ORF">I8751_01715</name>
</gene>
<reference evidence="2 3" key="1">
    <citation type="journal article" date="2021" name="Int. J. Syst. Evol. Microbiol.">
        <title>Amazonocrinis nigriterrae gen. nov., sp. nov., Atlanticothrix silvestris gen. nov., sp. nov. and Dendronalium phyllosphericum gen. nov., sp. nov., nostocacean cyanobacteria from Brazilian environments.</title>
        <authorList>
            <person name="Alvarenga D.O."/>
            <person name="Andreote A.P.D."/>
            <person name="Branco L.H.Z."/>
            <person name="Delbaje E."/>
            <person name="Cruz R.B."/>
            <person name="Varani A.M."/>
            <person name="Fiore M.F."/>
        </authorList>
    </citation>
    <scope>NUCLEOTIDE SEQUENCE [LARGE SCALE GENOMIC DNA]</scope>
    <source>
        <strain evidence="2 3">CENA357</strain>
    </source>
</reference>
<dbReference type="RefSeq" id="WP_214437434.1">
    <property type="nucleotide sequence ID" value="NZ_JAECZB010000002.1"/>
</dbReference>